<sequence length="505" mass="55858">MADHNLDPDNLAALKVTELKAELKKRGLVATGLKQVLVDRLREHLVAKESEKEEEEVKEAEEEKKKEEEKAEPEPTPVVEEKAEKTEEAKGGGLVEENQEEEEEKQEEKVEEKKEDEDVEEKTKEEDVKVTAESEAPSAEAAPVEASVEAPVEAAIEAPPPATTSKEASAPPAPVPDEDTVMTDAPAPEPAAHAAPTETEVDPADTLKRKRRSPTPPPSPTAIAEVAAVVKVTTTPPAPTDDAPTPKKQRTSVSPPRRPRDSRDARFKDLVKDDQPDANTMADIDDDEEPVPPSIHAATRALYIRNFVRPLHEGPLRAHITNLATRGTPDATHDPIETFFLDSIKSHALLVFSSLAEATRVRVGMHGKVFPNERNRKTLWADFVPEEKVVEWIAKEQERVRGTGRWEVFYDTSGDEVVCELVEAGTGVPAIPQQKRQSVDISGAPSGPRNPGPAEGQGQKRRVVMDLDQLFKSTRTKPKLYYLPVDPAIAEERLRERERENARRR</sequence>
<proteinExistence type="predicted"/>
<gene>
    <name evidence="3" type="ORF">EX30DRAFT_345129</name>
</gene>
<feature type="compositionally biased region" description="Basic and acidic residues" evidence="1">
    <location>
        <begin position="61"/>
        <end position="90"/>
    </location>
</feature>
<protein>
    <recommendedName>
        <fullName evidence="2">SAP domain-containing protein</fullName>
    </recommendedName>
</protein>
<dbReference type="SMART" id="SM00513">
    <property type="entry name" value="SAP"/>
    <property type="match status" value="1"/>
</dbReference>
<feature type="compositionally biased region" description="Low complexity" evidence="1">
    <location>
        <begin position="133"/>
        <end position="157"/>
    </location>
</feature>
<dbReference type="Gene3D" id="1.10.720.30">
    <property type="entry name" value="SAP domain"/>
    <property type="match status" value="1"/>
</dbReference>
<dbReference type="EMBL" id="ML220211">
    <property type="protein sequence ID" value="TGZ76171.1"/>
    <property type="molecule type" value="Genomic_DNA"/>
</dbReference>
<dbReference type="InParanoid" id="A0A4S2MH44"/>
<feature type="compositionally biased region" description="Basic and acidic residues" evidence="1">
    <location>
        <begin position="258"/>
        <end position="275"/>
    </location>
</feature>
<dbReference type="InterPro" id="IPR034257">
    <property type="entry name" value="Acinus_RRM"/>
</dbReference>
<evidence type="ECO:0000313" key="3">
    <source>
        <dbReference type="EMBL" id="TGZ76171.1"/>
    </source>
</evidence>
<dbReference type="Pfam" id="PF16294">
    <property type="entry name" value="RSB_motif"/>
    <property type="match status" value="1"/>
</dbReference>
<feature type="compositionally biased region" description="Low complexity" evidence="1">
    <location>
        <begin position="183"/>
        <end position="198"/>
    </location>
</feature>
<feature type="compositionally biased region" description="Low complexity" evidence="1">
    <location>
        <begin position="226"/>
        <end position="243"/>
    </location>
</feature>
<evidence type="ECO:0000259" key="2">
    <source>
        <dbReference type="PROSITE" id="PS50800"/>
    </source>
</evidence>
<dbReference type="PROSITE" id="PS50800">
    <property type="entry name" value="SAP"/>
    <property type="match status" value="1"/>
</dbReference>
<reference evidence="3 4" key="1">
    <citation type="submission" date="2019-04" db="EMBL/GenBank/DDBJ databases">
        <title>Comparative genomics and transcriptomics to analyze fruiting body development in filamentous ascomycetes.</title>
        <authorList>
            <consortium name="DOE Joint Genome Institute"/>
            <person name="Lutkenhaus R."/>
            <person name="Traeger S."/>
            <person name="Breuer J."/>
            <person name="Kuo A."/>
            <person name="Lipzen A."/>
            <person name="Pangilinan J."/>
            <person name="Dilworth D."/>
            <person name="Sandor L."/>
            <person name="Poggeler S."/>
            <person name="Barry K."/>
            <person name="Grigoriev I.V."/>
            <person name="Nowrousian M."/>
        </authorList>
    </citation>
    <scope>NUCLEOTIDE SEQUENCE [LARGE SCALE GENOMIC DNA]</scope>
    <source>
        <strain evidence="3 4">CBS 389.68</strain>
    </source>
</reference>
<dbReference type="OrthoDB" id="5348404at2759"/>
<dbReference type="SUPFAM" id="SSF68906">
    <property type="entry name" value="SAP domain"/>
    <property type="match status" value="1"/>
</dbReference>
<dbReference type="InterPro" id="IPR036361">
    <property type="entry name" value="SAP_dom_sf"/>
</dbReference>
<dbReference type="PANTHER" id="PTHR47031">
    <property type="entry name" value="SAP DNA-BINDING DOMAIN-CONTAINING PROTEIN"/>
    <property type="match status" value="1"/>
</dbReference>
<keyword evidence="4" id="KW-1185">Reference proteome</keyword>
<feature type="region of interest" description="Disordered" evidence="1">
    <location>
        <begin position="432"/>
        <end position="463"/>
    </location>
</feature>
<dbReference type="AlphaFoldDB" id="A0A4S2MH44"/>
<dbReference type="PANTHER" id="PTHR47031:SF3">
    <property type="entry name" value="SAP DOMAIN-CONTAINING PROTEIN"/>
    <property type="match status" value="1"/>
</dbReference>
<evidence type="ECO:0000256" key="1">
    <source>
        <dbReference type="SAM" id="MobiDB-lite"/>
    </source>
</evidence>
<dbReference type="InterPro" id="IPR032552">
    <property type="entry name" value="RSB_motif"/>
</dbReference>
<organism evidence="3 4">
    <name type="scientific">Ascodesmis nigricans</name>
    <dbReference type="NCBI Taxonomy" id="341454"/>
    <lineage>
        <taxon>Eukaryota</taxon>
        <taxon>Fungi</taxon>
        <taxon>Dikarya</taxon>
        <taxon>Ascomycota</taxon>
        <taxon>Pezizomycotina</taxon>
        <taxon>Pezizomycetes</taxon>
        <taxon>Pezizales</taxon>
        <taxon>Ascodesmidaceae</taxon>
        <taxon>Ascodesmis</taxon>
    </lineage>
</organism>
<dbReference type="CDD" id="cd12432">
    <property type="entry name" value="RRM_ACINU"/>
    <property type="match status" value="1"/>
</dbReference>
<evidence type="ECO:0000313" key="4">
    <source>
        <dbReference type="Proteomes" id="UP000298138"/>
    </source>
</evidence>
<accession>A0A4S2MH44</accession>
<feature type="domain" description="SAP" evidence="2">
    <location>
        <begin position="11"/>
        <end position="45"/>
    </location>
</feature>
<feature type="compositionally biased region" description="Basic and acidic residues" evidence="1">
    <location>
        <begin position="121"/>
        <end position="132"/>
    </location>
</feature>
<name>A0A4S2MH44_9PEZI</name>
<dbReference type="Pfam" id="PF02037">
    <property type="entry name" value="SAP"/>
    <property type="match status" value="1"/>
</dbReference>
<dbReference type="InterPro" id="IPR003034">
    <property type="entry name" value="SAP_dom"/>
</dbReference>
<dbReference type="STRING" id="341454.A0A4S2MH44"/>
<dbReference type="Proteomes" id="UP000298138">
    <property type="component" value="Unassembled WGS sequence"/>
</dbReference>
<feature type="region of interest" description="Disordered" evidence="1">
    <location>
        <begin position="44"/>
        <end position="291"/>
    </location>
</feature>